<dbReference type="Gene3D" id="3.40.190.10">
    <property type="entry name" value="Periplasmic binding protein-like II"/>
    <property type="match status" value="2"/>
</dbReference>
<name>A0ABS8DDR9_9FIRM</name>
<sequence length="283" mass="33039">MDLKHLQTFVVLAEKGGVIKASMHLNYSQSSVTKHIQALEKEFQVRLFENNKSQLTAAGECLYHYAKKVLFEYDSILKEVRLEDYSHCSMSVAGLEQHCYSYFMPVFHSLYQRYPDIKVTISTSDMEENYKKLQEDSVDFAIIADYFISDEYERCLLGYEDVGLLMSKDVYDKDSDKDTIMERYPIFVHHFRKLNYHFFQKELEHPHVVECNSPEVIYKSVLQYGGIGVVGTARYQKELAEGTVIMLKALDSHVPVELVAKRSTLAHSIKRELFEMFRKKYTQ</sequence>
<dbReference type="RefSeq" id="WP_066736706.1">
    <property type="nucleotide sequence ID" value="NZ_JAJCIQ010000002.1"/>
</dbReference>
<evidence type="ECO:0000256" key="2">
    <source>
        <dbReference type="ARBA" id="ARBA00023015"/>
    </source>
</evidence>
<dbReference type="InterPro" id="IPR005119">
    <property type="entry name" value="LysR_subst-bd"/>
</dbReference>
<evidence type="ECO:0000256" key="1">
    <source>
        <dbReference type="ARBA" id="ARBA00009437"/>
    </source>
</evidence>
<evidence type="ECO:0000313" key="7">
    <source>
        <dbReference type="Proteomes" id="UP001299546"/>
    </source>
</evidence>
<dbReference type="PANTHER" id="PTHR30126">
    <property type="entry name" value="HTH-TYPE TRANSCRIPTIONAL REGULATOR"/>
    <property type="match status" value="1"/>
</dbReference>
<dbReference type="PANTHER" id="PTHR30126:SF40">
    <property type="entry name" value="HTH-TYPE TRANSCRIPTIONAL REGULATOR GLTR"/>
    <property type="match status" value="1"/>
</dbReference>
<accession>A0ABS8DDR9</accession>
<dbReference type="InterPro" id="IPR036388">
    <property type="entry name" value="WH-like_DNA-bd_sf"/>
</dbReference>
<organism evidence="6 7">
    <name type="scientific">Bariatricus massiliensis</name>
    <dbReference type="NCBI Taxonomy" id="1745713"/>
    <lineage>
        <taxon>Bacteria</taxon>
        <taxon>Bacillati</taxon>
        <taxon>Bacillota</taxon>
        <taxon>Clostridia</taxon>
        <taxon>Lachnospirales</taxon>
        <taxon>Lachnospiraceae</taxon>
        <taxon>Bariatricus</taxon>
    </lineage>
</organism>
<comment type="similarity">
    <text evidence="1">Belongs to the LysR transcriptional regulatory family.</text>
</comment>
<dbReference type="PROSITE" id="PS50931">
    <property type="entry name" value="HTH_LYSR"/>
    <property type="match status" value="1"/>
</dbReference>
<keyword evidence="7" id="KW-1185">Reference proteome</keyword>
<gene>
    <name evidence="6" type="ORF">LIZ65_04590</name>
</gene>
<keyword evidence="4" id="KW-0804">Transcription</keyword>
<proteinExistence type="inferred from homology"/>
<keyword evidence="2" id="KW-0805">Transcription regulation</keyword>
<dbReference type="Pfam" id="PF03466">
    <property type="entry name" value="LysR_substrate"/>
    <property type="match status" value="1"/>
</dbReference>
<comment type="caution">
    <text evidence="6">The sequence shown here is derived from an EMBL/GenBank/DDBJ whole genome shotgun (WGS) entry which is preliminary data.</text>
</comment>
<dbReference type="CDD" id="cd05466">
    <property type="entry name" value="PBP2_LTTR_substrate"/>
    <property type="match status" value="1"/>
</dbReference>
<evidence type="ECO:0000256" key="3">
    <source>
        <dbReference type="ARBA" id="ARBA00023125"/>
    </source>
</evidence>
<reference evidence="6 7" key="1">
    <citation type="submission" date="2021-10" db="EMBL/GenBank/DDBJ databases">
        <title>Collection of gut derived symbiotic bacterial strains cultured from healthy donors.</title>
        <authorList>
            <person name="Lin H."/>
            <person name="Littmann E."/>
            <person name="Kohout C."/>
            <person name="Pamer E.G."/>
        </authorList>
    </citation>
    <scope>NUCLEOTIDE SEQUENCE [LARGE SCALE GENOMIC DNA]</scope>
    <source>
        <strain evidence="6 7">DFI.1.165</strain>
    </source>
</reference>
<dbReference type="InterPro" id="IPR000847">
    <property type="entry name" value="LysR_HTH_N"/>
</dbReference>
<evidence type="ECO:0000259" key="5">
    <source>
        <dbReference type="PROSITE" id="PS50931"/>
    </source>
</evidence>
<dbReference type="SUPFAM" id="SSF53850">
    <property type="entry name" value="Periplasmic binding protein-like II"/>
    <property type="match status" value="1"/>
</dbReference>
<dbReference type="EMBL" id="JAJCIS010000002">
    <property type="protein sequence ID" value="MCB7386556.1"/>
    <property type="molecule type" value="Genomic_DNA"/>
</dbReference>
<evidence type="ECO:0000256" key="4">
    <source>
        <dbReference type="ARBA" id="ARBA00023163"/>
    </source>
</evidence>
<dbReference type="InterPro" id="IPR036390">
    <property type="entry name" value="WH_DNA-bd_sf"/>
</dbReference>
<feature type="domain" description="HTH lysR-type" evidence="5">
    <location>
        <begin position="1"/>
        <end position="56"/>
    </location>
</feature>
<dbReference type="Proteomes" id="UP001299546">
    <property type="component" value="Unassembled WGS sequence"/>
</dbReference>
<dbReference type="Pfam" id="PF00126">
    <property type="entry name" value="HTH_1"/>
    <property type="match status" value="1"/>
</dbReference>
<protein>
    <submittedName>
        <fullName evidence="6">LysR family transcriptional regulator</fullName>
    </submittedName>
</protein>
<keyword evidence="3" id="KW-0238">DNA-binding</keyword>
<evidence type="ECO:0000313" key="6">
    <source>
        <dbReference type="EMBL" id="MCB7386556.1"/>
    </source>
</evidence>
<dbReference type="SUPFAM" id="SSF46785">
    <property type="entry name" value="Winged helix' DNA-binding domain"/>
    <property type="match status" value="1"/>
</dbReference>
<dbReference type="Gene3D" id="1.10.10.10">
    <property type="entry name" value="Winged helix-like DNA-binding domain superfamily/Winged helix DNA-binding domain"/>
    <property type="match status" value="1"/>
</dbReference>